<dbReference type="AlphaFoldDB" id="A0A494THF7"/>
<dbReference type="InterPro" id="IPR043128">
    <property type="entry name" value="Rev_trsase/Diguanyl_cyclase"/>
</dbReference>
<evidence type="ECO:0000313" key="4">
    <source>
        <dbReference type="Proteomes" id="UP000276254"/>
    </source>
</evidence>
<dbReference type="InterPro" id="IPR000160">
    <property type="entry name" value="GGDEF_dom"/>
</dbReference>
<dbReference type="KEGG" id="spha:D3Y57_13255"/>
<dbReference type="SUPFAM" id="SSF141868">
    <property type="entry name" value="EAL domain-like"/>
    <property type="match status" value="1"/>
</dbReference>
<dbReference type="PROSITE" id="PS50883">
    <property type="entry name" value="EAL"/>
    <property type="match status" value="1"/>
</dbReference>
<evidence type="ECO:0000256" key="1">
    <source>
        <dbReference type="SAM" id="Phobius"/>
    </source>
</evidence>
<name>A0A494THF7_SPHPE</name>
<dbReference type="InterPro" id="IPR001633">
    <property type="entry name" value="EAL_dom"/>
</dbReference>
<dbReference type="InterPro" id="IPR007890">
    <property type="entry name" value="CHASE2"/>
</dbReference>
<dbReference type="InterPro" id="IPR035919">
    <property type="entry name" value="EAL_sf"/>
</dbReference>
<dbReference type="Pfam" id="PF05226">
    <property type="entry name" value="CHASE2"/>
    <property type="match status" value="1"/>
</dbReference>
<gene>
    <name evidence="3" type="ORF">D3Y57_13255</name>
</gene>
<dbReference type="Gene3D" id="3.30.70.270">
    <property type="match status" value="1"/>
</dbReference>
<feature type="domain" description="EAL" evidence="2">
    <location>
        <begin position="495"/>
        <end position="748"/>
    </location>
</feature>
<dbReference type="SMART" id="SM00052">
    <property type="entry name" value="EAL"/>
    <property type="match status" value="1"/>
</dbReference>
<dbReference type="Pfam" id="PF00563">
    <property type="entry name" value="EAL"/>
    <property type="match status" value="1"/>
</dbReference>
<keyword evidence="1" id="KW-1133">Transmembrane helix</keyword>
<dbReference type="SMART" id="SM01080">
    <property type="entry name" value="CHASE2"/>
    <property type="match status" value="1"/>
</dbReference>
<dbReference type="Gene3D" id="3.20.20.450">
    <property type="entry name" value="EAL domain"/>
    <property type="match status" value="1"/>
</dbReference>
<dbReference type="InterPro" id="IPR050706">
    <property type="entry name" value="Cyclic-di-GMP_PDE-like"/>
</dbReference>
<reference evidence="3 4" key="1">
    <citation type="submission" date="2018-09" db="EMBL/GenBank/DDBJ databases">
        <title>Sphingomonas peninsula sp. nov., isolated from fildes peninsula, Antarctic soil.</title>
        <authorList>
            <person name="Yingchao G."/>
        </authorList>
    </citation>
    <scope>NUCLEOTIDE SEQUENCE [LARGE SCALE GENOMIC DNA]</scope>
    <source>
        <strain evidence="3 4">YZ-8</strain>
    </source>
</reference>
<feature type="transmembrane region" description="Helical" evidence="1">
    <location>
        <begin position="288"/>
        <end position="304"/>
    </location>
</feature>
<accession>A0A494THF7</accession>
<proteinExistence type="predicted"/>
<protein>
    <submittedName>
        <fullName evidence="3">EAL domain-containing protein</fullName>
    </submittedName>
</protein>
<sequence length="754" mass="82247">MRILLAASAIATFCGAIELGEPLEDILKGARDVVRSQPASGNIIVIGVDDKTATELGGVSFSRTVDAQLVDRLFAAGVKSVYFDRAYSDPTTVAADTAFATALAKHRGRVYLGAMTQVSGQNSGLLSTILPIPQFRKAADYRSLNGFRTPFALSAKLTFSDTFEGRDVPSISTAMAVLPTSRTGFYRPDWSIQANTVPTYSFVDIVKGRIDKRLLAGRTVVVGPTAPRLNDYQQLVFQGWIPGAFFHVIGAETLLRGTPVNYGWIPAILVVIGLGCVYLWASARRVRTTAVIIALAALVALPAFLDAALITVDVLPALLLFLIVAYRGLMLRRIEASERTNPLTGLLNIHALRNGTVFRDATLVAIKLRNQSEIAASFDESVGDRIIQEVCRRLTIGQTETEIYHGDDTLLWMTSLPMGLELAHHIEGLHQLSKRSITLDGRDVDLSLAFGIDADFERPMTSRIGSAMLCAEEASQANDIWKLYDPHRQDEAAWALSLMSRLDHAIDTQELWVAFQPKASAASGEIIGAEALVRWQHPTRGLISPDQFIPVAEEANRIDRLTEFVLDRAVEGAASITALGHSFSIAVNLSTQMLLRPDLSEMIDTILARHQFPHASLTLEITETGQLVSSPLKLAMMKKLSQRGIQVSIDDYGTGNATLEYLKLLPSNEVKIDRRFVFNIVNDQLDRILVESTIDVAHNLGRTVVAEGVESEAVRAALVGMGCDVIQGFLVGKPVDLETLKRRVGIGRGQLRTG</sequence>
<keyword evidence="4" id="KW-1185">Reference proteome</keyword>
<dbReference type="GO" id="GO:0071111">
    <property type="term" value="F:cyclic-guanylate-specific phosphodiesterase activity"/>
    <property type="evidence" value="ECO:0007669"/>
    <property type="project" value="InterPro"/>
</dbReference>
<feature type="transmembrane region" description="Helical" evidence="1">
    <location>
        <begin position="262"/>
        <end position="281"/>
    </location>
</feature>
<keyword evidence="1" id="KW-0472">Membrane</keyword>
<dbReference type="OrthoDB" id="7462471at2"/>
<dbReference type="SMART" id="SM00267">
    <property type="entry name" value="GGDEF"/>
    <property type="match status" value="1"/>
</dbReference>
<evidence type="ECO:0000259" key="2">
    <source>
        <dbReference type="PROSITE" id="PS50883"/>
    </source>
</evidence>
<organism evidence="3 4">
    <name type="scientific">Sphingomonas paeninsulae</name>
    <dbReference type="NCBI Taxonomy" id="2319844"/>
    <lineage>
        <taxon>Bacteria</taxon>
        <taxon>Pseudomonadati</taxon>
        <taxon>Pseudomonadota</taxon>
        <taxon>Alphaproteobacteria</taxon>
        <taxon>Sphingomonadales</taxon>
        <taxon>Sphingomonadaceae</taxon>
        <taxon>Sphingomonas</taxon>
    </lineage>
</organism>
<keyword evidence="1" id="KW-0812">Transmembrane</keyword>
<dbReference type="CDD" id="cd01948">
    <property type="entry name" value="EAL"/>
    <property type="match status" value="1"/>
</dbReference>
<evidence type="ECO:0000313" key="3">
    <source>
        <dbReference type="EMBL" id="AYJ86752.1"/>
    </source>
</evidence>
<dbReference type="PANTHER" id="PTHR33121:SF79">
    <property type="entry name" value="CYCLIC DI-GMP PHOSPHODIESTERASE PDED-RELATED"/>
    <property type="match status" value="1"/>
</dbReference>
<dbReference type="PANTHER" id="PTHR33121">
    <property type="entry name" value="CYCLIC DI-GMP PHOSPHODIESTERASE PDEF"/>
    <property type="match status" value="1"/>
</dbReference>
<dbReference type="EMBL" id="CP032829">
    <property type="protein sequence ID" value="AYJ86752.1"/>
    <property type="molecule type" value="Genomic_DNA"/>
</dbReference>
<dbReference type="Proteomes" id="UP000276254">
    <property type="component" value="Chromosome"/>
</dbReference>